<feature type="compositionally biased region" description="Basic and acidic residues" evidence="1">
    <location>
        <begin position="180"/>
        <end position="190"/>
    </location>
</feature>
<dbReference type="InterPro" id="IPR052413">
    <property type="entry name" value="SUR7_domain"/>
</dbReference>
<accession>A0ABR3VJR3</accession>
<feature type="transmembrane region" description="Helical" evidence="2">
    <location>
        <begin position="30"/>
        <end position="54"/>
    </location>
</feature>
<keyword evidence="2" id="KW-1133">Transmembrane helix</keyword>
<evidence type="ECO:0000256" key="2">
    <source>
        <dbReference type="SAM" id="Phobius"/>
    </source>
</evidence>
<feature type="transmembrane region" description="Helical" evidence="2">
    <location>
        <begin position="258"/>
        <end position="286"/>
    </location>
</feature>
<dbReference type="EMBL" id="JAZGSY010000057">
    <property type="protein sequence ID" value="KAL1841972.1"/>
    <property type="molecule type" value="Genomic_DNA"/>
</dbReference>
<gene>
    <name evidence="3" type="ORF">VTJ49DRAFT_6215</name>
</gene>
<feature type="region of interest" description="Disordered" evidence="1">
    <location>
        <begin position="1"/>
        <end position="22"/>
    </location>
</feature>
<protein>
    <submittedName>
        <fullName evidence="3">Uncharacterized protein</fullName>
    </submittedName>
</protein>
<feature type="region of interest" description="Disordered" evidence="1">
    <location>
        <begin position="157"/>
        <end position="206"/>
    </location>
</feature>
<feature type="compositionally biased region" description="Acidic residues" evidence="1">
    <location>
        <begin position="157"/>
        <end position="171"/>
    </location>
</feature>
<keyword evidence="4" id="KW-1185">Reference proteome</keyword>
<dbReference type="Proteomes" id="UP001583172">
    <property type="component" value="Unassembled WGS sequence"/>
</dbReference>
<evidence type="ECO:0000256" key="1">
    <source>
        <dbReference type="SAM" id="MobiDB-lite"/>
    </source>
</evidence>
<organism evidence="3 4">
    <name type="scientific">Humicola insolens</name>
    <name type="common">Soft-rot fungus</name>
    <dbReference type="NCBI Taxonomy" id="85995"/>
    <lineage>
        <taxon>Eukaryota</taxon>
        <taxon>Fungi</taxon>
        <taxon>Dikarya</taxon>
        <taxon>Ascomycota</taxon>
        <taxon>Pezizomycotina</taxon>
        <taxon>Sordariomycetes</taxon>
        <taxon>Sordariomycetidae</taxon>
        <taxon>Sordariales</taxon>
        <taxon>Chaetomiaceae</taxon>
        <taxon>Mycothermus</taxon>
    </lineage>
</organism>
<feature type="compositionally biased region" description="Low complexity" evidence="1">
    <location>
        <begin position="1"/>
        <end position="14"/>
    </location>
</feature>
<feature type="transmembrane region" description="Helical" evidence="2">
    <location>
        <begin position="307"/>
        <end position="333"/>
    </location>
</feature>
<dbReference type="PANTHER" id="PTHR28019">
    <property type="entry name" value="CELL MEMBRANE PROTEIN YLR413W-RELATED"/>
    <property type="match status" value="1"/>
</dbReference>
<keyword evidence="2" id="KW-0812">Transmembrane</keyword>
<keyword evidence="2" id="KW-0472">Membrane</keyword>
<feature type="transmembrane region" description="Helical" evidence="2">
    <location>
        <begin position="353"/>
        <end position="378"/>
    </location>
</feature>
<evidence type="ECO:0000313" key="3">
    <source>
        <dbReference type="EMBL" id="KAL1841972.1"/>
    </source>
</evidence>
<evidence type="ECO:0000313" key="4">
    <source>
        <dbReference type="Proteomes" id="UP001583172"/>
    </source>
</evidence>
<dbReference type="PANTHER" id="PTHR28019:SF2">
    <property type="entry name" value="CELL MEMBRANE PROTEIN YLR413W-RELATED"/>
    <property type="match status" value="1"/>
</dbReference>
<reference evidence="3 4" key="1">
    <citation type="journal article" date="2024" name="Commun. Biol.">
        <title>Comparative genomic analysis of thermophilic fungi reveals convergent evolutionary adaptations and gene losses.</title>
        <authorList>
            <person name="Steindorff A.S."/>
            <person name="Aguilar-Pontes M.V."/>
            <person name="Robinson A.J."/>
            <person name="Andreopoulos B."/>
            <person name="LaButti K."/>
            <person name="Kuo A."/>
            <person name="Mondo S."/>
            <person name="Riley R."/>
            <person name="Otillar R."/>
            <person name="Haridas S."/>
            <person name="Lipzen A."/>
            <person name="Grimwood J."/>
            <person name="Schmutz J."/>
            <person name="Clum A."/>
            <person name="Reid I.D."/>
            <person name="Moisan M.C."/>
            <person name="Butler G."/>
            <person name="Nguyen T.T.M."/>
            <person name="Dewar K."/>
            <person name="Conant G."/>
            <person name="Drula E."/>
            <person name="Henrissat B."/>
            <person name="Hansel C."/>
            <person name="Singer S."/>
            <person name="Hutchinson M.I."/>
            <person name="de Vries R.P."/>
            <person name="Natvig D.O."/>
            <person name="Powell A.J."/>
            <person name="Tsang A."/>
            <person name="Grigoriev I.V."/>
        </authorList>
    </citation>
    <scope>NUCLEOTIDE SEQUENCE [LARGE SCALE GENOMIC DNA]</scope>
    <source>
        <strain evidence="3 4">CBS 620.91</strain>
    </source>
</reference>
<comment type="caution">
    <text evidence="3">The sequence shown here is derived from an EMBL/GenBank/DDBJ whole genome shotgun (WGS) entry which is preliminary data.</text>
</comment>
<proteinExistence type="predicted"/>
<sequence>MEQPGMPGMHPMQPSGGGHPRRGGKIKDVLVKWAPLFCTFVAALLMTVIFSAGMGAKATENLAIVRFNTSRLGLNLLNSAGNKACESVSSGISKGLDLIGIDSKDADEAISGTCNNAVKITSDALADAQRSIARALGIHEYYSVHAGSICWADYGEDKDDSDNEDNDDDDDGSKSRKIRRKEDKNNKDNDSTSSKTQIDHLNRGISSPACTPKFRWGTRPDLTLVLDKDLQIGPFKARFTDLNLVRELVDALSIIPRAVFAMACFLLTSCSALALALICNVVLVGLEHALERRPEGSPALKKAQDMTMLGALFGLGVGLLATVVATVGVAAAGETVKKGVNKYMADFGIMAETSYLLYGLLCAVVGCGAVAFWALLGVHQRAKRAERMMGMGMGKDGNMSESTMGEGMAGMYPPPPPQQPGVGGNGDGFYNVNLNGPPPGAGYPNGGPGF</sequence>
<name>A0ABR3VJR3_HUMIN</name>